<organism evidence="3 4">
    <name type="scientific">Puccinia striiformis</name>
    <dbReference type="NCBI Taxonomy" id="27350"/>
    <lineage>
        <taxon>Eukaryota</taxon>
        <taxon>Fungi</taxon>
        <taxon>Dikarya</taxon>
        <taxon>Basidiomycota</taxon>
        <taxon>Pucciniomycotina</taxon>
        <taxon>Pucciniomycetes</taxon>
        <taxon>Pucciniales</taxon>
        <taxon>Pucciniaceae</taxon>
        <taxon>Puccinia</taxon>
    </lineage>
</organism>
<feature type="region of interest" description="Disordered" evidence="2">
    <location>
        <begin position="540"/>
        <end position="564"/>
    </location>
</feature>
<dbReference type="AlphaFoldDB" id="A0A2S4VRP0"/>
<feature type="coiled-coil region" evidence="1">
    <location>
        <begin position="336"/>
        <end position="363"/>
    </location>
</feature>
<keyword evidence="1" id="KW-0175">Coiled coil</keyword>
<comment type="caution">
    <text evidence="3">The sequence shown here is derived from an EMBL/GenBank/DDBJ whole genome shotgun (WGS) entry which is preliminary data.</text>
</comment>
<feature type="compositionally biased region" description="Low complexity" evidence="2">
    <location>
        <begin position="187"/>
        <end position="201"/>
    </location>
</feature>
<evidence type="ECO:0000313" key="4">
    <source>
        <dbReference type="Proteomes" id="UP000239156"/>
    </source>
</evidence>
<dbReference type="VEuPathDB" id="FungiDB:PSTT_04824"/>
<dbReference type="PANTHER" id="PTHR38120:SF1">
    <property type="entry name" value="M PROTEIN, SEROTYPE 2.1"/>
    <property type="match status" value="1"/>
</dbReference>
<gene>
    <name evidence="3" type="ORF">PSTT_04824</name>
</gene>
<keyword evidence="4" id="KW-1185">Reference proteome</keyword>
<name>A0A2S4VRP0_9BASI</name>
<evidence type="ECO:0000256" key="2">
    <source>
        <dbReference type="SAM" id="MobiDB-lite"/>
    </source>
</evidence>
<dbReference type="Proteomes" id="UP000239156">
    <property type="component" value="Unassembled WGS sequence"/>
</dbReference>
<feature type="region of interest" description="Disordered" evidence="2">
    <location>
        <begin position="175"/>
        <end position="204"/>
    </location>
</feature>
<dbReference type="VEuPathDB" id="FungiDB:PSHT_03184"/>
<feature type="compositionally biased region" description="Basic and acidic residues" evidence="2">
    <location>
        <begin position="1"/>
        <end position="10"/>
    </location>
</feature>
<feature type="region of interest" description="Disordered" evidence="2">
    <location>
        <begin position="1"/>
        <end position="36"/>
    </location>
</feature>
<feature type="compositionally biased region" description="Basic and acidic residues" evidence="2">
    <location>
        <begin position="27"/>
        <end position="36"/>
    </location>
</feature>
<evidence type="ECO:0000313" key="3">
    <source>
        <dbReference type="EMBL" id="POW12050.1"/>
    </source>
</evidence>
<accession>A0A2S4VRP0</accession>
<feature type="region of interest" description="Disordered" evidence="2">
    <location>
        <begin position="413"/>
        <end position="448"/>
    </location>
</feature>
<feature type="compositionally biased region" description="Polar residues" evidence="2">
    <location>
        <begin position="175"/>
        <end position="186"/>
    </location>
</feature>
<proteinExistence type="predicted"/>
<dbReference type="PANTHER" id="PTHR38120">
    <property type="entry name" value="EXPRESSED PROTEIN"/>
    <property type="match status" value="1"/>
</dbReference>
<evidence type="ECO:0000256" key="1">
    <source>
        <dbReference type="SAM" id="Coils"/>
    </source>
</evidence>
<sequence>MKALSPEKKGSINSLYSPKKKPLYGDIRPETRQQTKDPKVNIGILGSVTKRPQAIRPLSHPFQDITIRPVHYFFKFAGLKLLMEQLNVSFDMAEAKLSITKETKSTIPSVTLLATTPMLSHPPPPPYRVDALAHKNRRLSPPYQIPSAYSFIITLDLLAISALFGFPQPKYPNNLTQLSPTTSMRNPNNSGMASSGSSAEPSSDDLEIFEGTANANVLRLLKLKTHECKELNALLLEANKPQESLADAHKQAQLREEQFEKEEAAWGSERDKLQTRIRSLADQLADARRETMTSSLPATPVPWVDRHSLHLPQIPPEVKKELMDLRALVPGYVETLDLMEYTIQNLNVELEDLHQAYNEVVDTSYGHQATIEDLTEQLMEAGNQQVPISNHQVPIEPDNSITAPESLAAEIIHASPKRPSTSSSAGETKLLKLRRLNDSSRKSGGGEVEDLRQTNAQLKDYLDRLLTRIIGLEAFEHVLNIDFEAIRNGNSSKQTPSYPTTPSHPLAARTLRHLQVAKTKLLDKLNQSASSGVQALAKPFTAANSATPTPSTSTNHRPKNSTDRFGTFVKMLPVSRSQLGSVEYPPNTSYGKK</sequence>
<reference evidence="3" key="1">
    <citation type="submission" date="2017-12" db="EMBL/GenBank/DDBJ databases">
        <title>Gene loss provides genomic basis for host adaptation in cereal stripe rust fungi.</title>
        <authorList>
            <person name="Xia C."/>
        </authorList>
    </citation>
    <scope>NUCLEOTIDE SEQUENCE [LARGE SCALE GENOMIC DNA]</scope>
    <source>
        <strain evidence="3">93-210</strain>
    </source>
</reference>
<dbReference type="VEuPathDB" id="FungiDB:PSHT_03185"/>
<dbReference type="EMBL" id="PKSL01000034">
    <property type="protein sequence ID" value="POW12050.1"/>
    <property type="molecule type" value="Genomic_DNA"/>
</dbReference>
<feature type="compositionally biased region" description="Low complexity" evidence="2">
    <location>
        <begin position="541"/>
        <end position="555"/>
    </location>
</feature>
<protein>
    <submittedName>
        <fullName evidence="3">Uncharacterized protein</fullName>
    </submittedName>
</protein>